<dbReference type="Proteomes" id="UP001216440">
    <property type="component" value="Chromosome"/>
</dbReference>
<evidence type="ECO:0000313" key="2">
    <source>
        <dbReference type="Proteomes" id="UP001216440"/>
    </source>
</evidence>
<evidence type="ECO:0000313" key="1">
    <source>
        <dbReference type="EMBL" id="WGD40287.1"/>
    </source>
</evidence>
<organism evidence="1 2">
    <name type="scientific">Streptomyces cathayae</name>
    <dbReference type="NCBI Taxonomy" id="3031124"/>
    <lineage>
        <taxon>Bacteria</taxon>
        <taxon>Bacillati</taxon>
        <taxon>Actinomycetota</taxon>
        <taxon>Actinomycetes</taxon>
        <taxon>Kitasatosporales</taxon>
        <taxon>Streptomycetaceae</taxon>
        <taxon>Streptomyces</taxon>
    </lineage>
</organism>
<gene>
    <name evidence="1" type="ORF">PYS65_09160</name>
</gene>
<name>A0ABY8JXA6_9ACTN</name>
<dbReference type="RefSeq" id="WP_279333353.1">
    <property type="nucleotide sequence ID" value="NZ_CP121682.1"/>
</dbReference>
<proteinExistence type="predicted"/>
<accession>A0ABY8JXA6</accession>
<keyword evidence="2" id="KW-1185">Reference proteome</keyword>
<reference evidence="1 2" key="1">
    <citation type="submission" date="2023-03" db="EMBL/GenBank/DDBJ databases">
        <authorList>
            <person name="Mo P."/>
        </authorList>
    </citation>
    <scope>NUCLEOTIDE SEQUENCE [LARGE SCALE GENOMIC DNA]</scope>
    <source>
        <strain evidence="1 2">HUAS 5</strain>
    </source>
</reference>
<sequence>MDGTPKTPKDYKIVAGTELCGGRAVSAEASRALKVITGMSRFEASGEEYTIAQAAADIVEAYPDTTVGREDVCRVYTPIGMPDFDLRITWDLRYSAPTGPSAPNFTRLKMGERAVAAADKAYVFFACRGTRLPDSLGLAHIVIGVEHWDVWREPEGAVEALKDAYATVAHSVSLAMAKELRCEKNGGLPERPVLDPA</sequence>
<dbReference type="EMBL" id="CP121682">
    <property type="protein sequence ID" value="WGD40287.1"/>
    <property type="molecule type" value="Genomic_DNA"/>
</dbReference>
<protein>
    <submittedName>
        <fullName evidence="1">Uncharacterized protein</fullName>
    </submittedName>
</protein>